<evidence type="ECO:0000256" key="1">
    <source>
        <dbReference type="ARBA" id="ARBA00022723"/>
    </source>
</evidence>
<keyword evidence="5" id="KW-0804">Transcription</keyword>
<keyword evidence="1" id="KW-0479">Metal-binding</keyword>
<evidence type="ECO:0000256" key="7">
    <source>
        <dbReference type="SAM" id="MobiDB-lite"/>
    </source>
</evidence>
<feature type="compositionally biased region" description="Basic residues" evidence="7">
    <location>
        <begin position="455"/>
        <end position="464"/>
    </location>
</feature>
<reference evidence="9 10" key="1">
    <citation type="journal article" date="2020" name="Elife">
        <title>Loss of centromere function drives karyotype evolution in closely related Malassezia species.</title>
        <authorList>
            <person name="Sankaranarayanan S.R."/>
            <person name="Ianiri G."/>
            <person name="Coelho M.A."/>
            <person name="Reza M.H."/>
            <person name="Thimmappa B.C."/>
            <person name="Ganguly P."/>
            <person name="Vadnala R.N."/>
            <person name="Sun S."/>
            <person name="Siddharthan R."/>
            <person name="Tellgren-Roth C."/>
            <person name="Dawson T.L."/>
            <person name="Heitman J."/>
            <person name="Sanyal K."/>
        </authorList>
    </citation>
    <scope>NUCLEOTIDE SEQUENCE [LARGE SCALE GENOMIC DNA]</scope>
    <source>
        <strain evidence="9">CBS14141</strain>
    </source>
</reference>
<dbReference type="PROSITE" id="PS50114">
    <property type="entry name" value="GATA_ZN_FINGER_2"/>
    <property type="match status" value="1"/>
</dbReference>
<feature type="region of interest" description="Disordered" evidence="7">
    <location>
        <begin position="295"/>
        <end position="403"/>
    </location>
</feature>
<name>A0ABY8ELY1_MALFU</name>
<evidence type="ECO:0000256" key="6">
    <source>
        <dbReference type="PROSITE-ProRule" id="PRU00094"/>
    </source>
</evidence>
<feature type="compositionally biased region" description="Low complexity" evidence="7">
    <location>
        <begin position="364"/>
        <end position="380"/>
    </location>
</feature>
<dbReference type="SMART" id="SM00401">
    <property type="entry name" value="ZnF_GATA"/>
    <property type="match status" value="1"/>
</dbReference>
<keyword evidence="3" id="KW-0862">Zinc</keyword>
<dbReference type="Proteomes" id="UP000818624">
    <property type="component" value="Chromosome 1"/>
</dbReference>
<evidence type="ECO:0000313" key="9">
    <source>
        <dbReference type="EMBL" id="WFD46499.1"/>
    </source>
</evidence>
<feature type="compositionally biased region" description="Polar residues" evidence="7">
    <location>
        <begin position="8"/>
        <end position="23"/>
    </location>
</feature>
<evidence type="ECO:0000256" key="3">
    <source>
        <dbReference type="ARBA" id="ARBA00022833"/>
    </source>
</evidence>
<dbReference type="InterPro" id="IPR013088">
    <property type="entry name" value="Znf_NHR/GATA"/>
</dbReference>
<evidence type="ECO:0000256" key="5">
    <source>
        <dbReference type="ARBA" id="ARBA00023163"/>
    </source>
</evidence>
<feature type="domain" description="GATA-type" evidence="8">
    <location>
        <begin position="379"/>
        <end position="414"/>
    </location>
</feature>
<keyword evidence="10" id="KW-1185">Reference proteome</keyword>
<accession>A0ABY8ELY1</accession>
<organism evidence="9 10">
    <name type="scientific">Malassezia furfur</name>
    <name type="common">Pityriasis versicolor infection agent</name>
    <name type="synonym">Pityrosporum furfur</name>
    <dbReference type="NCBI Taxonomy" id="55194"/>
    <lineage>
        <taxon>Eukaryota</taxon>
        <taxon>Fungi</taxon>
        <taxon>Dikarya</taxon>
        <taxon>Basidiomycota</taxon>
        <taxon>Ustilaginomycotina</taxon>
        <taxon>Malasseziomycetes</taxon>
        <taxon>Malasseziales</taxon>
        <taxon>Malasseziaceae</taxon>
        <taxon>Malassezia</taxon>
    </lineage>
</organism>
<evidence type="ECO:0000256" key="2">
    <source>
        <dbReference type="ARBA" id="ARBA00022771"/>
    </source>
</evidence>
<evidence type="ECO:0000256" key="4">
    <source>
        <dbReference type="ARBA" id="ARBA00023015"/>
    </source>
</evidence>
<dbReference type="PANTHER" id="PTHR47172:SF24">
    <property type="entry name" value="GATA ZINC FINGER DOMAIN-CONTAINING PROTEIN 14-RELATED"/>
    <property type="match status" value="1"/>
</dbReference>
<feature type="compositionally biased region" description="Polar residues" evidence="7">
    <location>
        <begin position="345"/>
        <end position="361"/>
    </location>
</feature>
<evidence type="ECO:0000313" key="10">
    <source>
        <dbReference type="Proteomes" id="UP000818624"/>
    </source>
</evidence>
<keyword evidence="2 6" id="KW-0863">Zinc-finger</keyword>
<feature type="region of interest" description="Disordered" evidence="7">
    <location>
        <begin position="1"/>
        <end position="23"/>
    </location>
</feature>
<dbReference type="Gene3D" id="3.30.50.10">
    <property type="entry name" value="Erythroid Transcription Factor GATA-1, subunit A"/>
    <property type="match status" value="1"/>
</dbReference>
<dbReference type="SUPFAM" id="SSF57716">
    <property type="entry name" value="Glucocorticoid receptor-like (DNA-binding domain)"/>
    <property type="match status" value="1"/>
</dbReference>
<proteinExistence type="predicted"/>
<dbReference type="Pfam" id="PF00320">
    <property type="entry name" value="GATA"/>
    <property type="match status" value="1"/>
</dbReference>
<feature type="compositionally biased region" description="Polar residues" evidence="7">
    <location>
        <begin position="383"/>
        <end position="394"/>
    </location>
</feature>
<dbReference type="PANTHER" id="PTHR47172">
    <property type="entry name" value="OS01G0976800 PROTEIN"/>
    <property type="match status" value="1"/>
</dbReference>
<gene>
    <name evidence="9" type="ORF">GLX27_001135</name>
</gene>
<evidence type="ECO:0000259" key="8">
    <source>
        <dbReference type="PROSITE" id="PS50114"/>
    </source>
</evidence>
<dbReference type="CDD" id="cd00202">
    <property type="entry name" value="ZnF_GATA"/>
    <property type="match status" value="1"/>
</dbReference>
<feature type="region of interest" description="Disordered" evidence="7">
    <location>
        <begin position="420"/>
        <end position="478"/>
    </location>
</feature>
<dbReference type="PROSITE" id="PS00344">
    <property type="entry name" value="GATA_ZN_FINGER_1"/>
    <property type="match status" value="1"/>
</dbReference>
<keyword evidence="4" id="KW-0805">Transcription regulation</keyword>
<dbReference type="EMBL" id="CP046234">
    <property type="protein sequence ID" value="WFD46499.1"/>
    <property type="molecule type" value="Genomic_DNA"/>
</dbReference>
<dbReference type="InterPro" id="IPR000679">
    <property type="entry name" value="Znf_GATA"/>
</dbReference>
<sequence length="686" mass="71680">MKAEGTDESSVLAPSSGAQTSSEGDVSRCFWALLSTPTEQDASEAAQGQLKFVYVDPDAQSELGSVAHAILGRQFTDFVHADERAHALSDLARIVQSRTLFGSVTRCRYASMAHIQRMLSSAPRATDVAAEYKPTDVVVNMVGDRLALCFFHTISTSDAPSSTHCGNTTHAFDAAQSQQLWRQLYAVSQEHLTRPLHYVFEVLGNAPQRQILLSWPPPEAVQGKHESDAYHAEDFARLVQGIHAGPAAGAGGTTSCTQRFRASHTLTASGRVRTISSVLIPYGSIVLACFEVTSDRPSSEPSKGAAAPQRAKLADQNDIAANGQCTSSESEWKSETHAAVPVESAQAQSSLPHAQSTTADASPSAHNNAASLATAATGAAPTKSCSSCGKSNSPEWRRGPSGHKTLCNACGLRYARSLSNKRKRAKDGTVVTVEPTGDPNMVPPSRGSGGGSRPGVHRRAHKRPALHDEVSALEPPPQSNRLASVLANLPQNSPADAAPAYAPQTVDGVPHSVVLAAAAATADVRPGVRKRAPVPDLQTVPTTAPGTSLLPATAVSAAPNPAVPLPGDYLARPPAAPMALPPNRPDYDPKTLDAILSHTLLPASLPASHPQSPIFAALTQSANAPTGAPLKKSDVTFSVPMDSMAVSASVTGNDATIGLLPASDSTPFSDMFTGLNQATVSQQQQT</sequence>
<protein>
    <recommendedName>
        <fullName evidence="8">GATA-type domain-containing protein</fullName>
    </recommendedName>
</protein>